<dbReference type="AlphaFoldDB" id="A0AAD8ZT51"/>
<dbReference type="Proteomes" id="UP001239994">
    <property type="component" value="Unassembled WGS sequence"/>
</dbReference>
<proteinExistence type="predicted"/>
<evidence type="ECO:0000313" key="2">
    <source>
        <dbReference type="Proteomes" id="UP001239994"/>
    </source>
</evidence>
<accession>A0AAD8ZT51</accession>
<sequence>MLDRVGSLSPPASHWLWGHSPIGWHVGSLTVEEGLCHEAKNLPQVEFKYLRVQVMGRRLTIMSEYNLSN</sequence>
<gene>
    <name evidence="1" type="ORF">P4O66_003579</name>
</gene>
<keyword evidence="2" id="KW-1185">Reference proteome</keyword>
<evidence type="ECO:0000313" key="1">
    <source>
        <dbReference type="EMBL" id="KAK1804727.1"/>
    </source>
</evidence>
<dbReference type="EMBL" id="JAROKS010000003">
    <property type="protein sequence ID" value="KAK1804727.1"/>
    <property type="molecule type" value="Genomic_DNA"/>
</dbReference>
<comment type="caution">
    <text evidence="1">The sequence shown here is derived from an EMBL/GenBank/DDBJ whole genome shotgun (WGS) entry which is preliminary data.</text>
</comment>
<protein>
    <submittedName>
        <fullName evidence="1">Uncharacterized protein</fullName>
    </submittedName>
</protein>
<reference evidence="1" key="1">
    <citation type="submission" date="2023-03" db="EMBL/GenBank/DDBJ databases">
        <title>Electrophorus voltai genome.</title>
        <authorList>
            <person name="Bian C."/>
        </authorList>
    </citation>
    <scope>NUCLEOTIDE SEQUENCE</scope>
    <source>
        <strain evidence="1">CB-2022</strain>
        <tissue evidence="1">Muscle</tissue>
    </source>
</reference>
<name>A0AAD8ZT51_9TELE</name>
<organism evidence="1 2">
    <name type="scientific">Electrophorus voltai</name>
    <dbReference type="NCBI Taxonomy" id="2609070"/>
    <lineage>
        <taxon>Eukaryota</taxon>
        <taxon>Metazoa</taxon>
        <taxon>Chordata</taxon>
        <taxon>Craniata</taxon>
        <taxon>Vertebrata</taxon>
        <taxon>Euteleostomi</taxon>
        <taxon>Actinopterygii</taxon>
        <taxon>Neopterygii</taxon>
        <taxon>Teleostei</taxon>
        <taxon>Ostariophysi</taxon>
        <taxon>Gymnotiformes</taxon>
        <taxon>Gymnotoidei</taxon>
        <taxon>Gymnotidae</taxon>
        <taxon>Electrophorus</taxon>
    </lineage>
</organism>